<gene>
    <name evidence="2" type="ORF">DVH24_033044</name>
</gene>
<evidence type="ECO:0000256" key="1">
    <source>
        <dbReference type="SAM" id="MobiDB-lite"/>
    </source>
</evidence>
<dbReference type="EMBL" id="RDQH01000337">
    <property type="protein sequence ID" value="RXH84760.1"/>
    <property type="molecule type" value="Genomic_DNA"/>
</dbReference>
<feature type="region of interest" description="Disordered" evidence="1">
    <location>
        <begin position="39"/>
        <end position="79"/>
    </location>
</feature>
<feature type="compositionally biased region" description="Basic and acidic residues" evidence="1">
    <location>
        <begin position="46"/>
        <end position="56"/>
    </location>
</feature>
<name>A0A498IND1_MALDO</name>
<reference evidence="2 3" key="1">
    <citation type="submission" date="2018-10" db="EMBL/GenBank/DDBJ databases">
        <title>A high-quality apple genome assembly.</title>
        <authorList>
            <person name="Hu J."/>
        </authorList>
    </citation>
    <scope>NUCLEOTIDE SEQUENCE [LARGE SCALE GENOMIC DNA]</scope>
    <source>
        <strain evidence="3">cv. HFTH1</strain>
        <tissue evidence="2">Young leaf</tissue>
    </source>
</reference>
<organism evidence="2 3">
    <name type="scientific">Malus domestica</name>
    <name type="common">Apple</name>
    <name type="synonym">Pyrus malus</name>
    <dbReference type="NCBI Taxonomy" id="3750"/>
    <lineage>
        <taxon>Eukaryota</taxon>
        <taxon>Viridiplantae</taxon>
        <taxon>Streptophyta</taxon>
        <taxon>Embryophyta</taxon>
        <taxon>Tracheophyta</taxon>
        <taxon>Spermatophyta</taxon>
        <taxon>Magnoliopsida</taxon>
        <taxon>eudicotyledons</taxon>
        <taxon>Gunneridae</taxon>
        <taxon>Pentapetalae</taxon>
        <taxon>rosids</taxon>
        <taxon>fabids</taxon>
        <taxon>Rosales</taxon>
        <taxon>Rosaceae</taxon>
        <taxon>Amygdaloideae</taxon>
        <taxon>Maleae</taxon>
        <taxon>Malus</taxon>
    </lineage>
</organism>
<sequence>MFGGSAHSVPKSSSTNSGSVYDKPVYDDDIFIGVPGLKSTAAKGSRRSDKLEKGMPDFDDLLPGLRGGNAPSERQLPNG</sequence>
<feature type="compositionally biased region" description="Polar residues" evidence="1">
    <location>
        <begin position="10"/>
        <end position="19"/>
    </location>
</feature>
<comment type="caution">
    <text evidence="2">The sequence shown here is derived from an EMBL/GenBank/DDBJ whole genome shotgun (WGS) entry which is preliminary data.</text>
</comment>
<accession>A0A498IND1</accession>
<proteinExistence type="predicted"/>
<feature type="region of interest" description="Disordered" evidence="1">
    <location>
        <begin position="1"/>
        <end position="22"/>
    </location>
</feature>
<dbReference type="Proteomes" id="UP000290289">
    <property type="component" value="Chromosome 11"/>
</dbReference>
<evidence type="ECO:0000313" key="3">
    <source>
        <dbReference type="Proteomes" id="UP000290289"/>
    </source>
</evidence>
<evidence type="ECO:0000313" key="2">
    <source>
        <dbReference type="EMBL" id="RXH84760.1"/>
    </source>
</evidence>
<dbReference type="AlphaFoldDB" id="A0A498IND1"/>
<protein>
    <submittedName>
        <fullName evidence="2">Uncharacterized protein</fullName>
    </submittedName>
</protein>
<keyword evidence="3" id="KW-1185">Reference proteome</keyword>